<comment type="caution">
    <text evidence="2">The sequence shown here is derived from an EMBL/GenBank/DDBJ whole genome shotgun (WGS) entry which is preliminary data.</text>
</comment>
<feature type="region of interest" description="Disordered" evidence="1">
    <location>
        <begin position="14"/>
        <end position="139"/>
    </location>
</feature>
<gene>
    <name evidence="2" type="ORF">ACRE_085720</name>
</gene>
<dbReference type="STRING" id="857340.A0A086SUF2"/>
<feature type="compositionally biased region" description="Pro residues" evidence="1">
    <location>
        <begin position="30"/>
        <end position="40"/>
    </location>
</feature>
<evidence type="ECO:0000313" key="3">
    <source>
        <dbReference type="Proteomes" id="UP000029964"/>
    </source>
</evidence>
<evidence type="ECO:0000313" key="2">
    <source>
        <dbReference type="EMBL" id="KFH40734.1"/>
    </source>
</evidence>
<keyword evidence="3" id="KW-1185">Reference proteome</keyword>
<dbReference type="HOGENOM" id="CLU_025210_0_0_1"/>
<dbReference type="Proteomes" id="UP000029964">
    <property type="component" value="Unassembled WGS sequence"/>
</dbReference>
<dbReference type="OrthoDB" id="5242628at2759"/>
<organism evidence="2 3">
    <name type="scientific">Hapsidospora chrysogenum (strain ATCC 11550 / CBS 779.69 / DSM 880 / IAM 14645 / JCM 23072 / IMI 49137)</name>
    <name type="common">Acremonium chrysogenum</name>
    <dbReference type="NCBI Taxonomy" id="857340"/>
    <lineage>
        <taxon>Eukaryota</taxon>
        <taxon>Fungi</taxon>
        <taxon>Dikarya</taxon>
        <taxon>Ascomycota</taxon>
        <taxon>Pezizomycotina</taxon>
        <taxon>Sordariomycetes</taxon>
        <taxon>Hypocreomycetidae</taxon>
        <taxon>Hypocreales</taxon>
        <taxon>Bionectriaceae</taxon>
        <taxon>Hapsidospora</taxon>
    </lineage>
</organism>
<evidence type="ECO:0000256" key="1">
    <source>
        <dbReference type="SAM" id="MobiDB-lite"/>
    </source>
</evidence>
<name>A0A086SUF2_HAPC1</name>
<sequence>MVYYDDDEDIDIHVRHRGHSPRPVRYVQSPPRPRYYPPEAGPSYLVPEHRTTVLARTRSHSRSRSRDRYRASPPAPPPAGPAQPVIINNRFYNEYSSDSDSEYERRTRNRQVARRRASRSSSRERARMTREDWEAENTRRELEHLRLTAERERAERRITKDFKTDAELQQAKRELDEIKRREALAEEEKRIKKELEHKRLKEEREAAEEAERIKKEAEAAVERYKQEEAERRMKEAQEREEAEKEYKRRLQEDLVNSGVDEKAIAAIMKKEKVPEAEAEAHAQDLGRPTYTRMARKHLSIETLRTYSIEWDYDPNPEYVLIKRWVPEWEQDTLWKHTRYLRSKRGKALLVEEKKRHDDDPRFEWVRKKSHSRKRSKSPGLLMYLAGARPA</sequence>
<feature type="compositionally biased region" description="Basic and acidic residues" evidence="1">
    <location>
        <begin position="121"/>
        <end position="139"/>
    </location>
</feature>
<feature type="compositionally biased region" description="Basic residues" evidence="1">
    <location>
        <begin position="107"/>
        <end position="118"/>
    </location>
</feature>
<dbReference type="EMBL" id="JPKY01000172">
    <property type="protein sequence ID" value="KFH40734.1"/>
    <property type="molecule type" value="Genomic_DNA"/>
</dbReference>
<dbReference type="AlphaFoldDB" id="A0A086SUF2"/>
<accession>A0A086SUF2</accession>
<proteinExistence type="predicted"/>
<reference evidence="3" key="1">
    <citation type="journal article" date="2014" name="Genome Announc.">
        <title>Genome sequence and annotation of Acremonium chrysogenum, producer of the beta-lactam antibiotic cephalosporin C.</title>
        <authorList>
            <person name="Terfehr D."/>
            <person name="Dahlmann T.A."/>
            <person name="Specht T."/>
            <person name="Zadra I."/>
            <person name="Kuernsteiner H."/>
            <person name="Kueck U."/>
        </authorList>
    </citation>
    <scope>NUCLEOTIDE SEQUENCE [LARGE SCALE GENOMIC DNA]</scope>
    <source>
        <strain evidence="3">ATCC 11550 / CBS 779.69 / DSM 880 / IAM 14645 / JCM 23072 / IMI 49137</strain>
    </source>
</reference>
<protein>
    <submittedName>
        <fullName evidence="2">Reticulocyte-binding protein 2 a-like protein</fullName>
    </submittedName>
</protein>